<dbReference type="EMBL" id="STGJ01000011">
    <property type="protein sequence ID" value="TIC81445.1"/>
    <property type="molecule type" value="Genomic_DNA"/>
</dbReference>
<accession>A0A4T0USI0</accession>
<dbReference type="OrthoDB" id="9796287at2"/>
<dbReference type="Proteomes" id="UP000308891">
    <property type="component" value="Unassembled WGS sequence"/>
</dbReference>
<gene>
    <name evidence="1" type="ORF">E5K04_11045</name>
</gene>
<proteinExistence type="predicted"/>
<dbReference type="Gene3D" id="2.40.30.160">
    <property type="match status" value="1"/>
</dbReference>
<evidence type="ECO:0000313" key="1">
    <source>
        <dbReference type="EMBL" id="TIC81445.1"/>
    </source>
</evidence>
<dbReference type="InterPro" id="IPR045179">
    <property type="entry name" value="YgfZ/GcvT"/>
</dbReference>
<keyword evidence="2" id="KW-1185">Reference proteome</keyword>
<evidence type="ECO:0000313" key="2">
    <source>
        <dbReference type="Proteomes" id="UP000308891"/>
    </source>
</evidence>
<comment type="caution">
    <text evidence="1">The sequence shown here is derived from an EMBL/GenBank/DDBJ whole genome shotgun (WGS) entry which is preliminary data.</text>
</comment>
<sequence>MPAPARICVASCFTSAMQSAGGFSAARRQRMATMANLIEACLEALGARKVDGKWLGTNEGGDAGQCAPLAHFALYKIVGEDAEAFLQGQLSNDVRQLDGARAQYTTYSNAKGRMLANMLLWRDGDGFYMMLAADLAEQVVRRLRMFVMRSRVNFQALDTLPLLLDEPGAERLSTALGLVMPADPMQQAGVDGVAVIRLPHAGVLVVATEGDGRLLSSALENSKIGVAGCNWADARFVASGFAWIVQATQEAFVPQMANMELLGAVNFRKGCYPGQEIVARMQYLGKTKRRLFRVYSAAALAPGMALQCVDSPETEIGQVAYAAELPDQGCEALVVVMVSAWEKGIICASVDSALTRLQLPYEIPDLEN</sequence>
<dbReference type="SUPFAM" id="SSF103025">
    <property type="entry name" value="Folate-binding domain"/>
    <property type="match status" value="1"/>
</dbReference>
<dbReference type="GO" id="GO:0016226">
    <property type="term" value="P:iron-sulfur cluster assembly"/>
    <property type="evidence" value="ECO:0007669"/>
    <property type="project" value="TreeGrafter"/>
</dbReference>
<dbReference type="InterPro" id="IPR017703">
    <property type="entry name" value="YgfZ/GCV_T_CS"/>
</dbReference>
<reference evidence="1 2" key="1">
    <citation type="submission" date="2019-04" db="EMBL/GenBank/DDBJ databases">
        <title>Crenobacter sp. nov.</title>
        <authorList>
            <person name="Shi S."/>
        </authorList>
    </citation>
    <scope>NUCLEOTIDE SEQUENCE [LARGE SCALE GENOMIC DNA]</scope>
    <source>
        <strain evidence="1 2">GY 70310</strain>
    </source>
</reference>
<organism evidence="1 2">
    <name type="scientific">Crenobacter intestini</name>
    <dbReference type="NCBI Taxonomy" id="2563443"/>
    <lineage>
        <taxon>Bacteria</taxon>
        <taxon>Pseudomonadati</taxon>
        <taxon>Pseudomonadota</taxon>
        <taxon>Betaproteobacteria</taxon>
        <taxon>Neisseriales</taxon>
        <taxon>Neisseriaceae</taxon>
        <taxon>Crenobacter</taxon>
    </lineage>
</organism>
<dbReference type="PANTHER" id="PTHR22602:SF0">
    <property type="entry name" value="TRANSFERASE CAF17, MITOCHONDRIAL-RELATED"/>
    <property type="match status" value="1"/>
</dbReference>
<protein>
    <submittedName>
        <fullName evidence="1">Folate-binding protein YgfZ</fullName>
    </submittedName>
</protein>
<name>A0A4T0USI0_9NEIS</name>
<dbReference type="PANTHER" id="PTHR22602">
    <property type="entry name" value="TRANSFERASE CAF17, MITOCHONDRIAL-RELATED"/>
    <property type="match status" value="1"/>
</dbReference>
<dbReference type="AlphaFoldDB" id="A0A4T0USI0"/>
<dbReference type="NCBIfam" id="TIGR03317">
    <property type="entry name" value="ygfZ_signature"/>
    <property type="match status" value="1"/>
</dbReference>
<dbReference type="Gene3D" id="3.30.70.1400">
    <property type="entry name" value="Aminomethyltransferase beta-barrel domains"/>
    <property type="match status" value="1"/>
</dbReference>